<proteinExistence type="predicted"/>
<reference evidence="2 3" key="1">
    <citation type="submission" date="2024-04" db="EMBL/GenBank/DDBJ databases">
        <authorList>
            <person name="Fracassetti M."/>
        </authorList>
    </citation>
    <scope>NUCLEOTIDE SEQUENCE [LARGE SCALE GENOMIC DNA]</scope>
</reference>
<feature type="region of interest" description="Disordered" evidence="1">
    <location>
        <begin position="34"/>
        <end position="58"/>
    </location>
</feature>
<dbReference type="AlphaFoldDB" id="A0AAV2EPD5"/>
<sequence length="90" mass="10507">MGIRNYEGAVDRRLTSRVSQLLLIIDSTRGAPSSKLLGRAPRKRRRCRNEVTRPKERSCSIERRGGEYVSPKVYHMFDRREKVQSCSHFN</sequence>
<gene>
    <name evidence="2" type="ORF">LTRI10_LOCUS28827</name>
</gene>
<keyword evidence="3" id="KW-1185">Reference proteome</keyword>
<evidence type="ECO:0000256" key="1">
    <source>
        <dbReference type="SAM" id="MobiDB-lite"/>
    </source>
</evidence>
<evidence type="ECO:0000313" key="2">
    <source>
        <dbReference type="EMBL" id="CAL1387873.1"/>
    </source>
</evidence>
<protein>
    <submittedName>
        <fullName evidence="2">Uncharacterized protein</fullName>
    </submittedName>
</protein>
<organism evidence="2 3">
    <name type="scientific">Linum trigynum</name>
    <dbReference type="NCBI Taxonomy" id="586398"/>
    <lineage>
        <taxon>Eukaryota</taxon>
        <taxon>Viridiplantae</taxon>
        <taxon>Streptophyta</taxon>
        <taxon>Embryophyta</taxon>
        <taxon>Tracheophyta</taxon>
        <taxon>Spermatophyta</taxon>
        <taxon>Magnoliopsida</taxon>
        <taxon>eudicotyledons</taxon>
        <taxon>Gunneridae</taxon>
        <taxon>Pentapetalae</taxon>
        <taxon>rosids</taxon>
        <taxon>fabids</taxon>
        <taxon>Malpighiales</taxon>
        <taxon>Linaceae</taxon>
        <taxon>Linum</taxon>
    </lineage>
</organism>
<dbReference type="Proteomes" id="UP001497516">
    <property type="component" value="Chromosome 5"/>
</dbReference>
<name>A0AAV2EPD5_9ROSI</name>
<accession>A0AAV2EPD5</accession>
<evidence type="ECO:0000313" key="3">
    <source>
        <dbReference type="Proteomes" id="UP001497516"/>
    </source>
</evidence>
<dbReference type="EMBL" id="OZ034818">
    <property type="protein sequence ID" value="CAL1387873.1"/>
    <property type="molecule type" value="Genomic_DNA"/>
</dbReference>
<feature type="compositionally biased region" description="Basic and acidic residues" evidence="1">
    <location>
        <begin position="48"/>
        <end position="58"/>
    </location>
</feature>